<dbReference type="GO" id="GO:0004803">
    <property type="term" value="F:transposase activity"/>
    <property type="evidence" value="ECO:0007669"/>
    <property type="project" value="InterPro"/>
</dbReference>
<evidence type="ECO:0000259" key="1">
    <source>
        <dbReference type="Pfam" id="PF02371"/>
    </source>
</evidence>
<reference evidence="2" key="1">
    <citation type="submission" date="2020-10" db="EMBL/GenBank/DDBJ databases">
        <title>Taxonomic study of unclassified bacteria belonging to the class Ktedonobacteria.</title>
        <authorList>
            <person name="Yabe S."/>
            <person name="Wang C.M."/>
            <person name="Zheng Y."/>
            <person name="Sakai Y."/>
            <person name="Cavaletti L."/>
            <person name="Monciardini P."/>
            <person name="Donadio S."/>
        </authorList>
    </citation>
    <scope>NUCLEOTIDE SEQUENCE</scope>
    <source>
        <strain evidence="2">SOSP1-1</strain>
    </source>
</reference>
<dbReference type="PANTHER" id="PTHR33055">
    <property type="entry name" value="TRANSPOSASE FOR INSERTION SEQUENCE ELEMENT IS1111A"/>
    <property type="match status" value="1"/>
</dbReference>
<evidence type="ECO:0000313" key="2">
    <source>
        <dbReference type="EMBL" id="GHO41844.1"/>
    </source>
</evidence>
<keyword evidence="3" id="KW-1185">Reference proteome</keyword>
<comment type="caution">
    <text evidence="2">The sequence shown here is derived from an EMBL/GenBank/DDBJ whole genome shotgun (WGS) entry which is preliminary data.</text>
</comment>
<accession>A0A8J3HYY7</accession>
<dbReference type="Proteomes" id="UP000612362">
    <property type="component" value="Unassembled WGS sequence"/>
</dbReference>
<dbReference type="InterPro" id="IPR003346">
    <property type="entry name" value="Transposase_20"/>
</dbReference>
<feature type="domain" description="Transposase IS116/IS110/IS902 C-terminal" evidence="1">
    <location>
        <begin position="1"/>
        <end position="64"/>
    </location>
</feature>
<dbReference type="GO" id="GO:0006313">
    <property type="term" value="P:DNA transposition"/>
    <property type="evidence" value="ECO:0007669"/>
    <property type="project" value="InterPro"/>
</dbReference>
<gene>
    <name evidence="2" type="ORF">KSX_00070</name>
</gene>
<dbReference type="AlphaFoldDB" id="A0A8J3HYY7"/>
<dbReference type="Pfam" id="PF02371">
    <property type="entry name" value="Transposase_20"/>
    <property type="match status" value="1"/>
</dbReference>
<sequence length="87" mass="9818">MTRFTRIDQVVAYVGLDLLVKQSGKWRGQTRLSTRGSGRVRRILYLAALRSIALHTSPFGAYYHRLVARGMKKGLQVLLEAREALSS</sequence>
<evidence type="ECO:0000313" key="3">
    <source>
        <dbReference type="Proteomes" id="UP000612362"/>
    </source>
</evidence>
<name>A0A8J3HYY7_9CHLR</name>
<organism evidence="2 3">
    <name type="scientific">Ktedonospora formicarum</name>
    <dbReference type="NCBI Taxonomy" id="2778364"/>
    <lineage>
        <taxon>Bacteria</taxon>
        <taxon>Bacillati</taxon>
        <taxon>Chloroflexota</taxon>
        <taxon>Ktedonobacteria</taxon>
        <taxon>Ktedonobacterales</taxon>
        <taxon>Ktedonobacteraceae</taxon>
        <taxon>Ktedonospora</taxon>
    </lineage>
</organism>
<dbReference type="InterPro" id="IPR047650">
    <property type="entry name" value="Transpos_IS110"/>
</dbReference>
<proteinExistence type="predicted"/>
<dbReference type="EMBL" id="BNJF01000001">
    <property type="protein sequence ID" value="GHO41844.1"/>
    <property type="molecule type" value="Genomic_DNA"/>
</dbReference>
<protein>
    <recommendedName>
        <fullName evidence="1">Transposase IS116/IS110/IS902 C-terminal domain-containing protein</fullName>
    </recommendedName>
</protein>
<dbReference type="RefSeq" id="WP_236030884.1">
    <property type="nucleotide sequence ID" value="NZ_BNJF01000001.1"/>
</dbReference>
<dbReference type="GO" id="GO:0003677">
    <property type="term" value="F:DNA binding"/>
    <property type="evidence" value="ECO:0007669"/>
    <property type="project" value="InterPro"/>
</dbReference>